<proteinExistence type="predicted"/>
<evidence type="ECO:0000313" key="2">
    <source>
        <dbReference type="EMBL" id="MBA2175427.1"/>
    </source>
</evidence>
<gene>
    <name evidence="2" type="ORF">H0266_11025</name>
</gene>
<keyword evidence="1" id="KW-1133">Transmembrane helix</keyword>
<reference evidence="2 3" key="1">
    <citation type="journal article" date="2004" name="Extremophiles">
        <title>Halobacillus locisalis sp. nov., a halophilic bacterium isolated from a marine solar saltern of the Yellow Sea in Korea.</title>
        <authorList>
            <person name="Yoon J.H."/>
            <person name="Kang K.H."/>
            <person name="Oh T.K."/>
            <person name="Park Y.H."/>
        </authorList>
    </citation>
    <scope>NUCLEOTIDE SEQUENCE [LARGE SCALE GENOMIC DNA]</scope>
    <source>
        <strain evidence="2 3">KCTC 3788</strain>
    </source>
</reference>
<keyword evidence="1" id="KW-0812">Transmembrane</keyword>
<feature type="transmembrane region" description="Helical" evidence="1">
    <location>
        <begin position="29"/>
        <end position="48"/>
    </location>
</feature>
<keyword evidence="1" id="KW-0472">Membrane</keyword>
<evidence type="ECO:0000313" key="3">
    <source>
        <dbReference type="Proteomes" id="UP000571017"/>
    </source>
</evidence>
<dbReference type="Pfam" id="PF13129">
    <property type="entry name" value="DUF3953"/>
    <property type="match status" value="1"/>
</dbReference>
<name>A0A838CTN0_9BACI</name>
<organism evidence="2 3">
    <name type="scientific">Halobacillus locisalis</name>
    <dbReference type="NCBI Taxonomy" id="220753"/>
    <lineage>
        <taxon>Bacteria</taxon>
        <taxon>Bacillati</taxon>
        <taxon>Bacillota</taxon>
        <taxon>Bacilli</taxon>
        <taxon>Bacillales</taxon>
        <taxon>Bacillaceae</taxon>
        <taxon>Halobacillus</taxon>
    </lineage>
</organism>
<comment type="caution">
    <text evidence="2">The sequence shown here is derived from an EMBL/GenBank/DDBJ whole genome shotgun (WGS) entry which is preliminary data.</text>
</comment>
<dbReference type="AlphaFoldDB" id="A0A838CTN0"/>
<accession>A0A838CTN0</accession>
<dbReference type="InterPro" id="IPR025018">
    <property type="entry name" value="DUF3953"/>
</dbReference>
<dbReference type="EMBL" id="JACEFG010000002">
    <property type="protein sequence ID" value="MBA2175427.1"/>
    <property type="molecule type" value="Genomic_DNA"/>
</dbReference>
<sequence>MKLAKLILGIVVFSLAGYGLIIEDPADVMPYTMLFLGCYMLVMGVDEFKKMRHSYIGYALTIIGLFGLFVSVQAFLVT</sequence>
<feature type="transmembrane region" description="Helical" evidence="1">
    <location>
        <begin position="55"/>
        <end position="76"/>
    </location>
</feature>
<dbReference type="RefSeq" id="WP_181472439.1">
    <property type="nucleotide sequence ID" value="NZ_JACEFG010000002.1"/>
</dbReference>
<keyword evidence="3" id="KW-1185">Reference proteome</keyword>
<protein>
    <submittedName>
        <fullName evidence="2">DUF3953 domain-containing protein</fullName>
    </submittedName>
</protein>
<evidence type="ECO:0000256" key="1">
    <source>
        <dbReference type="SAM" id="Phobius"/>
    </source>
</evidence>
<dbReference type="Proteomes" id="UP000571017">
    <property type="component" value="Unassembled WGS sequence"/>
</dbReference>